<evidence type="ECO:0000313" key="3">
    <source>
        <dbReference type="Proteomes" id="UP001497480"/>
    </source>
</evidence>
<dbReference type="InterPro" id="IPR036397">
    <property type="entry name" value="RNaseH_sf"/>
</dbReference>
<feature type="domain" description="Integrase zinc-binding" evidence="1">
    <location>
        <begin position="2"/>
        <end position="50"/>
    </location>
</feature>
<name>A0AAV1WXK7_LUPLU</name>
<dbReference type="GO" id="GO:0003676">
    <property type="term" value="F:nucleic acid binding"/>
    <property type="evidence" value="ECO:0007669"/>
    <property type="project" value="InterPro"/>
</dbReference>
<dbReference type="InterPro" id="IPR041588">
    <property type="entry name" value="Integrase_H2C2"/>
</dbReference>
<evidence type="ECO:0000313" key="2">
    <source>
        <dbReference type="EMBL" id="CAL0314139.1"/>
    </source>
</evidence>
<dbReference type="EMBL" id="CAXHTB010000010">
    <property type="protein sequence ID" value="CAL0314139.1"/>
    <property type="molecule type" value="Genomic_DNA"/>
</dbReference>
<dbReference type="SUPFAM" id="SSF53098">
    <property type="entry name" value="Ribonuclease H-like"/>
    <property type="match status" value="1"/>
</dbReference>
<gene>
    <name evidence="2" type="ORF">LLUT_LOCUS15199</name>
</gene>
<dbReference type="Gene3D" id="3.30.420.10">
    <property type="entry name" value="Ribonuclease H-like superfamily/Ribonuclease H"/>
    <property type="match status" value="1"/>
</dbReference>
<evidence type="ECO:0000259" key="1">
    <source>
        <dbReference type="Pfam" id="PF17921"/>
    </source>
</evidence>
<dbReference type="InterPro" id="IPR012337">
    <property type="entry name" value="RNaseH-like_sf"/>
</dbReference>
<keyword evidence="3" id="KW-1185">Reference proteome</keyword>
<dbReference type="PANTHER" id="PTHR47266">
    <property type="entry name" value="ENDONUCLEASE-RELATED"/>
    <property type="match status" value="1"/>
</dbReference>
<dbReference type="InterPro" id="IPR052160">
    <property type="entry name" value="Gypsy_RT_Integrase-like"/>
</dbReference>
<dbReference type="Proteomes" id="UP001497480">
    <property type="component" value="Unassembled WGS sequence"/>
</dbReference>
<organism evidence="2 3">
    <name type="scientific">Lupinus luteus</name>
    <name type="common">European yellow lupine</name>
    <dbReference type="NCBI Taxonomy" id="3873"/>
    <lineage>
        <taxon>Eukaryota</taxon>
        <taxon>Viridiplantae</taxon>
        <taxon>Streptophyta</taxon>
        <taxon>Embryophyta</taxon>
        <taxon>Tracheophyta</taxon>
        <taxon>Spermatophyta</taxon>
        <taxon>Magnoliopsida</taxon>
        <taxon>eudicotyledons</taxon>
        <taxon>Gunneridae</taxon>
        <taxon>Pentapetalae</taxon>
        <taxon>rosids</taxon>
        <taxon>fabids</taxon>
        <taxon>Fabales</taxon>
        <taxon>Fabaceae</taxon>
        <taxon>Papilionoideae</taxon>
        <taxon>50 kb inversion clade</taxon>
        <taxon>genistoids sensu lato</taxon>
        <taxon>core genistoids</taxon>
        <taxon>Genisteae</taxon>
        <taxon>Lupinus</taxon>
    </lineage>
</organism>
<accession>A0AAV1WXK7</accession>
<reference evidence="2 3" key="1">
    <citation type="submission" date="2024-03" db="EMBL/GenBank/DDBJ databases">
        <authorList>
            <person name="Martinez-Hernandez J."/>
        </authorList>
    </citation>
    <scope>NUCLEOTIDE SEQUENCE [LARGE SCALE GENOMIC DNA]</scope>
</reference>
<dbReference type="AlphaFoldDB" id="A0AAV1WXK7"/>
<comment type="caution">
    <text evidence="2">The sequence shown here is derived from an EMBL/GenBank/DDBJ whole genome shotgun (WGS) entry which is preliminary data.</text>
</comment>
<dbReference type="Pfam" id="PF17921">
    <property type="entry name" value="Integrase_H2C2"/>
    <property type="match status" value="1"/>
</dbReference>
<proteinExistence type="predicted"/>
<sequence length="247" mass="28315">MMEEVHEGIFGTHANEHAMAKKIMRAGYFWLTMETDCCKYVRKCHKCQVYADNINAPPNPLNVLTSPWPFSMWGMDVIGPIESKASNGHRLILVAIDYFTKWVEANSYASVTRKVVLRFIKRELIPSLRVLAEVGLKESEWVQARHDQLNLIDGRRLTAICHGQLYQKRMMKAYSKKVRPCQFKEGDLVLRKVSPIQKDNRGKWAPNYEGPYVVKKAFSGGALILTDMDGEDLRLTINADSVKKYYA</sequence>
<dbReference type="Gene3D" id="1.10.340.70">
    <property type="match status" value="1"/>
</dbReference>
<protein>
    <recommendedName>
        <fullName evidence="1">Integrase zinc-binding domain-containing protein</fullName>
    </recommendedName>
</protein>